<feature type="region of interest" description="Disordered" evidence="1">
    <location>
        <begin position="1"/>
        <end position="64"/>
    </location>
</feature>
<dbReference type="VEuPathDB" id="VectorBase:MDOMA2_020101"/>
<feature type="compositionally biased region" description="Basic and acidic residues" evidence="1">
    <location>
        <begin position="18"/>
        <end position="36"/>
    </location>
</feature>
<dbReference type="eggNOG" id="ENOG502T9XM">
    <property type="taxonomic scope" value="Eukaryota"/>
</dbReference>
<feature type="region of interest" description="Disordered" evidence="1">
    <location>
        <begin position="183"/>
        <end position="215"/>
    </location>
</feature>
<reference evidence="5" key="2">
    <citation type="submission" date="2025-04" db="UniProtKB">
        <authorList>
            <consortium name="RefSeq"/>
        </authorList>
    </citation>
    <scope>IDENTIFICATION</scope>
    <source>
        <strain evidence="5">Aabys</strain>
    </source>
</reference>
<evidence type="ECO:0000313" key="3">
    <source>
        <dbReference type="EnsemblMetazoa" id="MDOA007569-PA"/>
    </source>
</evidence>
<dbReference type="PANTHER" id="PTHR22666:SF3">
    <property type="entry name" value="MYB_SANT-LIKE DNA-BINDING DOMAIN-CONTAINING PROTEIN 1"/>
    <property type="match status" value="1"/>
</dbReference>
<evidence type="ECO:0000313" key="5">
    <source>
        <dbReference type="RefSeq" id="XP_005189768.1"/>
    </source>
</evidence>
<organism evidence="3">
    <name type="scientific">Musca domestica</name>
    <name type="common">House fly</name>
    <dbReference type="NCBI Taxonomy" id="7370"/>
    <lineage>
        <taxon>Eukaryota</taxon>
        <taxon>Metazoa</taxon>
        <taxon>Ecdysozoa</taxon>
        <taxon>Arthropoda</taxon>
        <taxon>Hexapoda</taxon>
        <taxon>Insecta</taxon>
        <taxon>Pterygota</taxon>
        <taxon>Neoptera</taxon>
        <taxon>Endopterygota</taxon>
        <taxon>Diptera</taxon>
        <taxon>Brachycera</taxon>
        <taxon>Muscomorpha</taxon>
        <taxon>Muscoidea</taxon>
        <taxon>Muscidae</taxon>
        <taxon>Musca</taxon>
    </lineage>
</organism>
<dbReference type="OrthoDB" id="7919885at2759"/>
<dbReference type="Gene3D" id="1.10.10.60">
    <property type="entry name" value="Homeodomain-like"/>
    <property type="match status" value="1"/>
</dbReference>
<dbReference type="VEuPathDB" id="VectorBase:MDOA007569"/>
<proteinExistence type="predicted"/>
<evidence type="ECO:0000256" key="1">
    <source>
        <dbReference type="SAM" id="MobiDB-lite"/>
    </source>
</evidence>
<dbReference type="InterPro" id="IPR026095">
    <property type="entry name" value="Myb/SANT-like_DNA-bd_dom_prot"/>
</dbReference>
<dbReference type="AlphaFoldDB" id="A0A1I8MQZ8"/>
<dbReference type="GO" id="GO:0016604">
    <property type="term" value="C:nuclear body"/>
    <property type="evidence" value="ECO:0007669"/>
    <property type="project" value="TreeGrafter"/>
</dbReference>
<keyword evidence="4" id="KW-1185">Reference proteome</keyword>
<dbReference type="GeneID" id="101899714"/>
<dbReference type="InterPro" id="IPR044822">
    <property type="entry name" value="Myb_DNA-bind_4"/>
</dbReference>
<reference evidence="3" key="1">
    <citation type="submission" date="2020-05" db="UniProtKB">
        <authorList>
            <consortium name="EnsemblMetazoa"/>
        </authorList>
    </citation>
    <scope>IDENTIFICATION</scope>
    <source>
        <strain evidence="3">Aabys</strain>
    </source>
</reference>
<dbReference type="Pfam" id="PF13837">
    <property type="entry name" value="Myb_DNA-bind_4"/>
    <property type="match status" value="1"/>
</dbReference>
<dbReference type="PANTHER" id="PTHR22666">
    <property type="entry name" value="MYB_SANT-LIKE DNA-BINDING DOMAIN-CONTAINING PROTEIN 1"/>
    <property type="match status" value="1"/>
</dbReference>
<feature type="compositionally biased region" description="Polar residues" evidence="1">
    <location>
        <begin position="194"/>
        <end position="215"/>
    </location>
</feature>
<evidence type="ECO:0000259" key="2">
    <source>
        <dbReference type="Pfam" id="PF13837"/>
    </source>
</evidence>
<accession>A0A1I8MQZ8</accession>
<feature type="domain" description="Myb/SANT-like DNA-binding" evidence="2">
    <location>
        <begin position="69"/>
        <end position="153"/>
    </location>
</feature>
<name>A0A1I8MQZ8_MUSDO</name>
<sequence>MDVQPNGEPKKIYLNKPVENKPEEKPASSRSKENKGQPDCVLIPPPRRRPPPPDNTDEEENITNHKKQRYWNSFEEMHIIELWRRYKDEVTEFNKALPVHRKIMVGMRQKGMIVTGQDCRRKLNTLNNRYKAELESQKLTGAKSEWRLFPLIHCIKSPKFKQFDPWHETLVTRKLLEKIPKVPEQKQPAPAVLRQTSNATHTPTNRQNPMTPNTAPSQLVASIPLKSLASGVGSLIAMDTYNPPAPLPPARSANHNPAHRKNVLKYSIPAIRSITKKKLEQLKLENVLLAQQRDDALKSLRMAERKQRMFEAILHSLFVQAEKGIHGENLEKLLTKC</sequence>
<gene>
    <name evidence="3" type="primary">101899714</name>
    <name evidence="5" type="synonym">LOC101899714</name>
</gene>
<protein>
    <submittedName>
        <fullName evidence="5">Uncharacterized protein LOC101899714</fullName>
    </submittedName>
</protein>
<dbReference type="KEGG" id="mde:101899714"/>
<dbReference type="GO" id="GO:0045893">
    <property type="term" value="P:positive regulation of DNA-templated transcription"/>
    <property type="evidence" value="ECO:0007669"/>
    <property type="project" value="TreeGrafter"/>
</dbReference>
<dbReference type="RefSeq" id="XP_005189768.1">
    <property type="nucleotide sequence ID" value="XM_005189711.3"/>
</dbReference>
<evidence type="ECO:0000313" key="4">
    <source>
        <dbReference type="Proteomes" id="UP001652621"/>
    </source>
</evidence>
<dbReference type="Proteomes" id="UP001652621">
    <property type="component" value="Unplaced"/>
</dbReference>
<dbReference type="EnsemblMetazoa" id="MDOA007569-RA">
    <property type="protein sequence ID" value="MDOA007569-PA"/>
    <property type="gene ID" value="MDOA007569"/>
</dbReference>